<dbReference type="InterPro" id="IPR029044">
    <property type="entry name" value="Nucleotide-diphossugar_trans"/>
</dbReference>
<evidence type="ECO:0000313" key="2">
    <source>
        <dbReference type="EMBL" id="HIZ75056.1"/>
    </source>
</evidence>
<evidence type="ECO:0000259" key="1">
    <source>
        <dbReference type="Pfam" id="PF00535"/>
    </source>
</evidence>
<sequence>MERVKYSVVIPLYNKAEYIGRTLKSVLAQSFQNFEVIVVDDGSTDDSLRAARQSASGKVRIIAQKNQGTAVARNTGIEHAAGEYIAFLDADDEWKRNYLETIDTLTERYPQSDIFVTAYRVVMGNGKYNYSSRLTPDEGCLESYWMTFQYPYDFVWTSATVIRKSAILRAGGFKPGERIGQDLDLWARVARINPRVAYSSAVCVDYHRNAGQNARSREKIACAEAFLRDLEEELENPEHSREELDMIQYKYDLKMTVYVFTCILAGERSLAKNVYMRWQGRRRMRTRLLRAGLRTAMIMPAGVNRFLYKIRLKVF</sequence>
<accession>A0A9D2GAD1</accession>
<dbReference type="AlphaFoldDB" id="A0A9D2GAD1"/>
<dbReference type="CDD" id="cd00761">
    <property type="entry name" value="Glyco_tranf_GTA_type"/>
    <property type="match status" value="1"/>
</dbReference>
<gene>
    <name evidence="2" type="ORF">H9723_07435</name>
</gene>
<name>A0A9D2GAD1_9FIRM</name>
<dbReference type="Proteomes" id="UP000824116">
    <property type="component" value="Unassembled WGS sequence"/>
</dbReference>
<dbReference type="PANTHER" id="PTHR43685:SF2">
    <property type="entry name" value="GLYCOSYLTRANSFERASE 2-LIKE DOMAIN-CONTAINING PROTEIN"/>
    <property type="match status" value="1"/>
</dbReference>
<feature type="domain" description="Glycosyltransferase 2-like" evidence="1">
    <location>
        <begin position="7"/>
        <end position="166"/>
    </location>
</feature>
<evidence type="ECO:0000313" key="3">
    <source>
        <dbReference type="Proteomes" id="UP000824116"/>
    </source>
</evidence>
<dbReference type="InterPro" id="IPR001173">
    <property type="entry name" value="Glyco_trans_2-like"/>
</dbReference>
<dbReference type="PANTHER" id="PTHR43685">
    <property type="entry name" value="GLYCOSYLTRANSFERASE"/>
    <property type="match status" value="1"/>
</dbReference>
<reference evidence="2" key="2">
    <citation type="submission" date="2021-04" db="EMBL/GenBank/DDBJ databases">
        <authorList>
            <person name="Gilroy R."/>
        </authorList>
    </citation>
    <scope>NUCLEOTIDE SEQUENCE</scope>
    <source>
        <strain evidence="2">CHK196-3914</strain>
    </source>
</reference>
<dbReference type="EMBL" id="DXAY01000176">
    <property type="protein sequence ID" value="HIZ75056.1"/>
    <property type="molecule type" value="Genomic_DNA"/>
</dbReference>
<reference evidence="2" key="1">
    <citation type="journal article" date="2021" name="PeerJ">
        <title>Extensive microbial diversity within the chicken gut microbiome revealed by metagenomics and culture.</title>
        <authorList>
            <person name="Gilroy R."/>
            <person name="Ravi A."/>
            <person name="Getino M."/>
            <person name="Pursley I."/>
            <person name="Horton D.L."/>
            <person name="Alikhan N.F."/>
            <person name="Baker D."/>
            <person name="Gharbi K."/>
            <person name="Hall N."/>
            <person name="Watson M."/>
            <person name="Adriaenssens E.M."/>
            <person name="Foster-Nyarko E."/>
            <person name="Jarju S."/>
            <person name="Secka A."/>
            <person name="Antonio M."/>
            <person name="Oren A."/>
            <person name="Chaudhuri R.R."/>
            <person name="La Ragione R."/>
            <person name="Hildebrand F."/>
            <person name="Pallen M.J."/>
        </authorList>
    </citation>
    <scope>NUCLEOTIDE SEQUENCE</scope>
    <source>
        <strain evidence="2">CHK196-3914</strain>
    </source>
</reference>
<protein>
    <submittedName>
        <fullName evidence="2">Glycosyltransferase family 2 protein</fullName>
    </submittedName>
</protein>
<dbReference type="SUPFAM" id="SSF53448">
    <property type="entry name" value="Nucleotide-diphospho-sugar transferases"/>
    <property type="match status" value="1"/>
</dbReference>
<comment type="caution">
    <text evidence="2">The sequence shown here is derived from an EMBL/GenBank/DDBJ whole genome shotgun (WGS) entry which is preliminary data.</text>
</comment>
<dbReference type="Gene3D" id="3.90.550.10">
    <property type="entry name" value="Spore Coat Polysaccharide Biosynthesis Protein SpsA, Chain A"/>
    <property type="match status" value="1"/>
</dbReference>
<proteinExistence type="predicted"/>
<organism evidence="2 3">
    <name type="scientific">Candidatus Mediterraneibacter stercoravium</name>
    <dbReference type="NCBI Taxonomy" id="2838685"/>
    <lineage>
        <taxon>Bacteria</taxon>
        <taxon>Bacillati</taxon>
        <taxon>Bacillota</taxon>
        <taxon>Clostridia</taxon>
        <taxon>Lachnospirales</taxon>
        <taxon>Lachnospiraceae</taxon>
        <taxon>Mediterraneibacter</taxon>
    </lineage>
</organism>
<dbReference type="Pfam" id="PF00535">
    <property type="entry name" value="Glycos_transf_2"/>
    <property type="match status" value="1"/>
</dbReference>
<dbReference type="InterPro" id="IPR050834">
    <property type="entry name" value="Glycosyltransf_2"/>
</dbReference>